<protein>
    <submittedName>
        <fullName evidence="2 4">Uncharacterized protein</fullName>
    </submittedName>
</protein>
<evidence type="ECO:0000313" key="4">
    <source>
        <dbReference type="WBParaSite" id="SCUD_0002231801-mRNA-1"/>
    </source>
</evidence>
<evidence type="ECO:0000313" key="2">
    <source>
        <dbReference type="EMBL" id="VDP78505.1"/>
    </source>
</evidence>
<reference evidence="4" key="1">
    <citation type="submission" date="2016-06" db="UniProtKB">
        <authorList>
            <consortium name="WormBaseParasite"/>
        </authorList>
    </citation>
    <scope>IDENTIFICATION</scope>
</reference>
<evidence type="ECO:0000256" key="1">
    <source>
        <dbReference type="SAM" id="MobiDB-lite"/>
    </source>
</evidence>
<name>A0A183L4Q3_9TREM</name>
<organism evidence="4">
    <name type="scientific">Schistosoma curassoni</name>
    <dbReference type="NCBI Taxonomy" id="6186"/>
    <lineage>
        <taxon>Eukaryota</taxon>
        <taxon>Metazoa</taxon>
        <taxon>Spiralia</taxon>
        <taxon>Lophotrochozoa</taxon>
        <taxon>Platyhelminthes</taxon>
        <taxon>Trematoda</taxon>
        <taxon>Digenea</taxon>
        <taxon>Strigeidida</taxon>
        <taxon>Schistosomatoidea</taxon>
        <taxon>Schistosomatidae</taxon>
        <taxon>Schistosoma</taxon>
    </lineage>
</organism>
<evidence type="ECO:0000313" key="3">
    <source>
        <dbReference type="Proteomes" id="UP000279833"/>
    </source>
</evidence>
<keyword evidence="3" id="KW-1185">Reference proteome</keyword>
<dbReference type="Proteomes" id="UP000279833">
    <property type="component" value="Unassembled WGS sequence"/>
</dbReference>
<feature type="region of interest" description="Disordered" evidence="1">
    <location>
        <begin position="61"/>
        <end position="83"/>
    </location>
</feature>
<proteinExistence type="predicted"/>
<feature type="region of interest" description="Disordered" evidence="1">
    <location>
        <begin position="177"/>
        <end position="200"/>
    </location>
</feature>
<accession>A0A183L4Q3</accession>
<sequence length="200" mass="21810">MNDQNFIDESLLTYMSRGSHYLSDHSNSIISPFTSTVISDIIHSNVLSNNQIEKSSNSLISTHCTTISPPPPPPLPSSTSSSSSSSSISLSKWSQKHLFNLATLQNISSGKSNLYLNDSTIASSRSSPIPLYSTQFISQLPSLSLSSSSSSQEENFNMNCCISSPLLLSSSSLSDLSHNNSPNHHHHHHHHHQFSSLFSL</sequence>
<dbReference type="STRING" id="6186.A0A183L4Q3"/>
<dbReference type="WBParaSite" id="SCUD_0002231801-mRNA-1">
    <property type="protein sequence ID" value="SCUD_0002231801-mRNA-1"/>
    <property type="gene ID" value="SCUD_0002231801"/>
</dbReference>
<dbReference type="AlphaFoldDB" id="A0A183L4Q3"/>
<reference evidence="2 3" key="2">
    <citation type="submission" date="2018-11" db="EMBL/GenBank/DDBJ databases">
        <authorList>
            <consortium name="Pathogen Informatics"/>
        </authorList>
    </citation>
    <scope>NUCLEOTIDE SEQUENCE [LARGE SCALE GENOMIC DNA]</scope>
    <source>
        <strain evidence="2">Dakar</strain>
        <strain evidence="3">Dakar, Senegal</strain>
    </source>
</reference>
<feature type="compositionally biased region" description="Basic residues" evidence="1">
    <location>
        <begin position="183"/>
        <end position="193"/>
    </location>
</feature>
<dbReference type="EMBL" id="UZAK01048977">
    <property type="protein sequence ID" value="VDP78505.1"/>
    <property type="molecule type" value="Genomic_DNA"/>
</dbReference>
<gene>
    <name evidence="2" type="ORF">SCUD_LOCUS22316</name>
</gene>